<accession>A0ABN0NZS2</accession>
<comment type="caution">
    <text evidence="1">The sequence shown here is derived from an EMBL/GenBank/DDBJ whole genome shotgun (WGS) entry which is preliminary data.</text>
</comment>
<dbReference type="RefSeq" id="WP_021686926.1">
    <property type="nucleotide sequence ID" value="NZ_KI260564.1"/>
</dbReference>
<dbReference type="Proteomes" id="UP000016649">
    <property type="component" value="Unassembled WGS sequence"/>
</dbReference>
<sequence>MPEAELKYIKWIKDPEWKKFKSDIETIISDMLINADNSLAG</sequence>
<name>A0ABN0NZS2_TRELE</name>
<protein>
    <submittedName>
        <fullName evidence="1">Uncharacterized protein</fullName>
    </submittedName>
</protein>
<reference evidence="1 2" key="1">
    <citation type="submission" date="2013-08" db="EMBL/GenBank/DDBJ databases">
        <authorList>
            <person name="Weinstock G."/>
            <person name="Sodergren E."/>
            <person name="Wylie T."/>
            <person name="Fulton L."/>
            <person name="Fulton R."/>
            <person name="Fronick C."/>
            <person name="O'Laughlin M."/>
            <person name="Godfrey J."/>
            <person name="Miner T."/>
            <person name="Herter B."/>
            <person name="Appelbaum E."/>
            <person name="Cordes M."/>
            <person name="Lek S."/>
            <person name="Wollam A."/>
            <person name="Pepin K.H."/>
            <person name="Palsikar V.B."/>
            <person name="Mitreva M."/>
            <person name="Wilson R.K."/>
        </authorList>
    </citation>
    <scope>NUCLEOTIDE SEQUENCE [LARGE SCALE GENOMIC DNA]</scope>
    <source>
        <strain evidence="1 2">ATCC 700332</strain>
    </source>
</reference>
<evidence type="ECO:0000313" key="2">
    <source>
        <dbReference type="Proteomes" id="UP000016649"/>
    </source>
</evidence>
<dbReference type="EMBL" id="AWVH01000023">
    <property type="protein sequence ID" value="ERJ93613.1"/>
    <property type="molecule type" value="Genomic_DNA"/>
</dbReference>
<organism evidence="1 2">
    <name type="scientific">Treponema lecithinolyticum ATCC 700332</name>
    <dbReference type="NCBI Taxonomy" id="1321815"/>
    <lineage>
        <taxon>Bacteria</taxon>
        <taxon>Pseudomonadati</taxon>
        <taxon>Spirochaetota</taxon>
        <taxon>Spirochaetia</taxon>
        <taxon>Spirochaetales</taxon>
        <taxon>Treponemataceae</taxon>
        <taxon>Treponema</taxon>
    </lineage>
</organism>
<keyword evidence="2" id="KW-1185">Reference proteome</keyword>
<gene>
    <name evidence="1" type="ORF">HMPREF9193_00702</name>
</gene>
<evidence type="ECO:0000313" key="1">
    <source>
        <dbReference type="EMBL" id="ERJ93613.1"/>
    </source>
</evidence>
<proteinExistence type="predicted"/>